<feature type="domain" description="Antitoxin FitA-like ribbon-helix-helix" evidence="1">
    <location>
        <begin position="2"/>
        <end position="40"/>
    </location>
</feature>
<dbReference type="InterPro" id="IPR013321">
    <property type="entry name" value="Arc_rbn_hlx_hlx"/>
</dbReference>
<gene>
    <name evidence="2" type="ORF">F2Q65_13110</name>
</gene>
<sequence length="84" mass="9193">MAILTVRNVPDDVHRALRVRAAQHGRSTEAEVREILAAVVKPEKRVRMGEALAAIGCKIGLTDEDVAVFESVRDKTPAKPLSFD</sequence>
<accession>A0A5M8FH94</accession>
<name>A0A5M8FH94_9GAMM</name>
<dbReference type="AlphaFoldDB" id="A0A5M8FH94"/>
<dbReference type="RefSeq" id="WP_150093866.1">
    <property type="nucleotide sequence ID" value="NZ_VWXX01000022.1"/>
</dbReference>
<organism evidence="2 3">
    <name type="scientific">Thiohalocapsa marina</name>
    <dbReference type="NCBI Taxonomy" id="424902"/>
    <lineage>
        <taxon>Bacteria</taxon>
        <taxon>Pseudomonadati</taxon>
        <taxon>Pseudomonadota</taxon>
        <taxon>Gammaproteobacteria</taxon>
        <taxon>Chromatiales</taxon>
        <taxon>Chromatiaceae</taxon>
        <taxon>Thiohalocapsa</taxon>
    </lineage>
</organism>
<evidence type="ECO:0000259" key="1">
    <source>
        <dbReference type="Pfam" id="PF22513"/>
    </source>
</evidence>
<dbReference type="EMBL" id="VWXX01000022">
    <property type="protein sequence ID" value="KAA6184248.1"/>
    <property type="molecule type" value="Genomic_DNA"/>
</dbReference>
<proteinExistence type="predicted"/>
<comment type="caution">
    <text evidence="2">The sequence shown here is derived from an EMBL/GenBank/DDBJ whole genome shotgun (WGS) entry which is preliminary data.</text>
</comment>
<dbReference type="Proteomes" id="UP000322981">
    <property type="component" value="Unassembled WGS sequence"/>
</dbReference>
<reference evidence="2 3" key="1">
    <citation type="submission" date="2019-09" db="EMBL/GenBank/DDBJ databases">
        <title>Whole-genome sequence of the purple sulfur bacterium Thiohalocapsa marina DSM 19078.</title>
        <authorList>
            <person name="Kyndt J.A."/>
            <person name="Meyer T.E."/>
        </authorList>
    </citation>
    <scope>NUCLEOTIDE SEQUENCE [LARGE SCALE GENOMIC DNA]</scope>
    <source>
        <strain evidence="2 3">DSM 19078</strain>
    </source>
</reference>
<keyword evidence="3" id="KW-1185">Reference proteome</keyword>
<dbReference type="SUPFAM" id="SSF47598">
    <property type="entry name" value="Ribbon-helix-helix"/>
    <property type="match status" value="1"/>
</dbReference>
<dbReference type="InterPro" id="IPR053853">
    <property type="entry name" value="FitA-like_RHH"/>
</dbReference>
<protein>
    <submittedName>
        <fullName evidence="2">Plasmid stabilization protein</fullName>
    </submittedName>
</protein>
<dbReference type="InterPro" id="IPR010985">
    <property type="entry name" value="Ribbon_hlx_hlx"/>
</dbReference>
<dbReference type="OrthoDB" id="2389872at2"/>
<dbReference type="Gene3D" id="1.10.1220.10">
    <property type="entry name" value="Met repressor-like"/>
    <property type="match status" value="1"/>
</dbReference>
<dbReference type="Pfam" id="PF22513">
    <property type="entry name" value="FitA-like_RHH"/>
    <property type="match status" value="1"/>
</dbReference>
<evidence type="ECO:0000313" key="2">
    <source>
        <dbReference type="EMBL" id="KAA6184248.1"/>
    </source>
</evidence>
<dbReference type="GO" id="GO:0006355">
    <property type="term" value="P:regulation of DNA-templated transcription"/>
    <property type="evidence" value="ECO:0007669"/>
    <property type="project" value="InterPro"/>
</dbReference>
<evidence type="ECO:0000313" key="3">
    <source>
        <dbReference type="Proteomes" id="UP000322981"/>
    </source>
</evidence>